<name>A0A166LA54_9AGAM</name>
<keyword evidence="5 9" id="KW-0479">Metal-binding</keyword>
<sequence>MSQLITTLAQFPLHYLPLTMFFSAISALSFIHIAIASCAHGVEWVHPFSANVVPSTFSYGTTTGPLNWHNLNANNSLCGNGTNQSPILLNTTSSLAPSGSITLAVPPAKNVVFENLGTNVEVIMNGTLQAGNAAWNLAQFHFHTPSEHRVNFVHYESEMHFVFTAADGSAKITVLAFLIQIGPNTSYPFLEDIFSYLPSIPNAGQTTQVPTVDMGGFVSDANKMSYYQYTGSLTTPPCSEGVSWYVATTPIQLYVNTYRNVKNTIGTSNSRYTQNTLGQMNILQVAAKNL</sequence>
<evidence type="ECO:0000256" key="10">
    <source>
        <dbReference type="SAM" id="Phobius"/>
    </source>
</evidence>
<keyword evidence="6 9" id="KW-0862">Zinc</keyword>
<evidence type="ECO:0000256" key="5">
    <source>
        <dbReference type="ARBA" id="ARBA00022723"/>
    </source>
</evidence>
<dbReference type="STRING" id="436010.A0A166LA54"/>
<dbReference type="GO" id="GO:0004089">
    <property type="term" value="F:carbonate dehydratase activity"/>
    <property type="evidence" value="ECO:0007669"/>
    <property type="project" value="UniProtKB-UniRule"/>
</dbReference>
<keyword evidence="10" id="KW-1133">Transmembrane helix</keyword>
<dbReference type="CDD" id="cd03124">
    <property type="entry name" value="alpha_CA_prokaryotic_like"/>
    <property type="match status" value="1"/>
</dbReference>
<accession>A0A166LA54</accession>
<reference evidence="12 13" key="1">
    <citation type="journal article" date="2016" name="Mol. Biol. Evol.">
        <title>Comparative Genomics of Early-Diverging Mushroom-Forming Fungi Provides Insights into the Origins of Lignocellulose Decay Capabilities.</title>
        <authorList>
            <person name="Nagy L.G."/>
            <person name="Riley R."/>
            <person name="Tritt A."/>
            <person name="Adam C."/>
            <person name="Daum C."/>
            <person name="Floudas D."/>
            <person name="Sun H."/>
            <person name="Yadav J.S."/>
            <person name="Pangilinan J."/>
            <person name="Larsson K.H."/>
            <person name="Matsuura K."/>
            <person name="Barry K."/>
            <person name="Labutti K."/>
            <person name="Kuo R."/>
            <person name="Ohm R.A."/>
            <person name="Bhattacharya S.S."/>
            <person name="Shirouzu T."/>
            <person name="Yoshinaga Y."/>
            <person name="Martin F.M."/>
            <person name="Grigoriev I.V."/>
            <person name="Hibbett D.S."/>
        </authorList>
    </citation>
    <scope>NUCLEOTIDE SEQUENCE [LARGE SCALE GENOMIC DNA]</scope>
    <source>
        <strain evidence="12 13">CBS 109695</strain>
    </source>
</reference>
<dbReference type="EC" id="4.2.1.1" evidence="4 9"/>
<dbReference type="Proteomes" id="UP000076532">
    <property type="component" value="Unassembled WGS sequence"/>
</dbReference>
<dbReference type="OrthoDB" id="429145at2759"/>
<dbReference type="AlphaFoldDB" id="A0A166LA54"/>
<keyword evidence="7 9" id="KW-0456">Lyase</keyword>
<keyword evidence="10" id="KW-0812">Transmembrane</keyword>
<proteinExistence type="inferred from homology"/>
<keyword evidence="10" id="KW-0472">Membrane</keyword>
<organism evidence="12 13">
    <name type="scientific">Athelia psychrophila</name>
    <dbReference type="NCBI Taxonomy" id="1759441"/>
    <lineage>
        <taxon>Eukaryota</taxon>
        <taxon>Fungi</taxon>
        <taxon>Dikarya</taxon>
        <taxon>Basidiomycota</taxon>
        <taxon>Agaricomycotina</taxon>
        <taxon>Agaricomycetes</taxon>
        <taxon>Agaricomycetidae</taxon>
        <taxon>Atheliales</taxon>
        <taxon>Atheliaceae</taxon>
        <taxon>Athelia</taxon>
    </lineage>
</organism>
<dbReference type="PROSITE" id="PS00162">
    <property type="entry name" value="ALPHA_CA_1"/>
    <property type="match status" value="1"/>
</dbReference>
<dbReference type="GO" id="GO:0008270">
    <property type="term" value="F:zinc ion binding"/>
    <property type="evidence" value="ECO:0007669"/>
    <property type="project" value="UniProtKB-UniRule"/>
</dbReference>
<evidence type="ECO:0000313" key="13">
    <source>
        <dbReference type="Proteomes" id="UP000076532"/>
    </source>
</evidence>
<comment type="catalytic activity">
    <reaction evidence="8 9">
        <text>hydrogencarbonate + H(+) = CO2 + H2O</text>
        <dbReference type="Rhea" id="RHEA:10748"/>
        <dbReference type="ChEBI" id="CHEBI:15377"/>
        <dbReference type="ChEBI" id="CHEBI:15378"/>
        <dbReference type="ChEBI" id="CHEBI:16526"/>
        <dbReference type="ChEBI" id="CHEBI:17544"/>
        <dbReference type="EC" id="4.2.1.1"/>
    </reaction>
</comment>
<dbReference type="SMART" id="SM01057">
    <property type="entry name" value="Carb_anhydrase"/>
    <property type="match status" value="1"/>
</dbReference>
<dbReference type="InterPro" id="IPR023561">
    <property type="entry name" value="Carbonic_anhydrase_a-class"/>
</dbReference>
<comment type="function">
    <text evidence="2 9">Reversible hydration of carbon dioxide.</text>
</comment>
<evidence type="ECO:0000256" key="1">
    <source>
        <dbReference type="ARBA" id="ARBA00001947"/>
    </source>
</evidence>
<evidence type="ECO:0000256" key="7">
    <source>
        <dbReference type="ARBA" id="ARBA00023239"/>
    </source>
</evidence>
<evidence type="ECO:0000256" key="2">
    <source>
        <dbReference type="ARBA" id="ARBA00002904"/>
    </source>
</evidence>
<comment type="similarity">
    <text evidence="3 9">Belongs to the alpha-carbonic anhydrase family.</text>
</comment>
<evidence type="ECO:0000256" key="4">
    <source>
        <dbReference type="ARBA" id="ARBA00012925"/>
    </source>
</evidence>
<feature type="transmembrane region" description="Helical" evidence="10">
    <location>
        <begin position="12"/>
        <end position="35"/>
    </location>
</feature>
<evidence type="ECO:0000256" key="9">
    <source>
        <dbReference type="RuleBase" id="RU367011"/>
    </source>
</evidence>
<dbReference type="PANTHER" id="PTHR18952">
    <property type="entry name" value="CARBONIC ANHYDRASE"/>
    <property type="match status" value="1"/>
</dbReference>
<protein>
    <recommendedName>
        <fullName evidence="4 9">Carbonic anhydrase</fullName>
        <ecNumber evidence="4 9">4.2.1.1</ecNumber>
    </recommendedName>
</protein>
<dbReference type="Gene3D" id="3.10.200.10">
    <property type="entry name" value="Alpha carbonic anhydrase"/>
    <property type="match status" value="1"/>
</dbReference>
<dbReference type="InterPro" id="IPR018338">
    <property type="entry name" value="Carbonic_anhydrase_a-class_CS"/>
</dbReference>
<dbReference type="InterPro" id="IPR036398">
    <property type="entry name" value="CA_dom_sf"/>
</dbReference>
<evidence type="ECO:0000256" key="6">
    <source>
        <dbReference type="ARBA" id="ARBA00022833"/>
    </source>
</evidence>
<evidence type="ECO:0000313" key="12">
    <source>
        <dbReference type="EMBL" id="KZP22736.1"/>
    </source>
</evidence>
<dbReference type="PANTHER" id="PTHR18952:SF265">
    <property type="entry name" value="CARBONIC ANHYDRASE"/>
    <property type="match status" value="1"/>
</dbReference>
<feature type="domain" description="Alpha-carbonic anhydrase" evidence="11">
    <location>
        <begin position="55"/>
        <end position="290"/>
    </location>
</feature>
<keyword evidence="13" id="KW-1185">Reference proteome</keyword>
<evidence type="ECO:0000256" key="8">
    <source>
        <dbReference type="ARBA" id="ARBA00048348"/>
    </source>
</evidence>
<dbReference type="InterPro" id="IPR001148">
    <property type="entry name" value="CA_dom"/>
</dbReference>
<dbReference type="Pfam" id="PF00194">
    <property type="entry name" value="Carb_anhydrase"/>
    <property type="match status" value="1"/>
</dbReference>
<comment type="cofactor">
    <cofactor evidence="1 9">
        <name>Zn(2+)</name>
        <dbReference type="ChEBI" id="CHEBI:29105"/>
    </cofactor>
</comment>
<dbReference type="PROSITE" id="PS51144">
    <property type="entry name" value="ALPHA_CA_2"/>
    <property type="match status" value="1"/>
</dbReference>
<gene>
    <name evidence="12" type="ORF">FIBSPDRAFT_1016617</name>
</gene>
<evidence type="ECO:0000256" key="3">
    <source>
        <dbReference type="ARBA" id="ARBA00010718"/>
    </source>
</evidence>
<dbReference type="SUPFAM" id="SSF51069">
    <property type="entry name" value="Carbonic anhydrase"/>
    <property type="match status" value="1"/>
</dbReference>
<dbReference type="EMBL" id="KV417537">
    <property type="protein sequence ID" value="KZP22736.1"/>
    <property type="molecule type" value="Genomic_DNA"/>
</dbReference>
<dbReference type="InterPro" id="IPR041891">
    <property type="entry name" value="Alpha_CA_prokaryot-like"/>
</dbReference>
<evidence type="ECO:0000259" key="11">
    <source>
        <dbReference type="PROSITE" id="PS51144"/>
    </source>
</evidence>